<dbReference type="Pfam" id="PF01437">
    <property type="entry name" value="PSI"/>
    <property type="match status" value="1"/>
</dbReference>
<evidence type="ECO:0000256" key="10">
    <source>
        <dbReference type="ARBA" id="ARBA00023157"/>
    </source>
</evidence>
<feature type="disulfide bond" evidence="14">
    <location>
        <begin position="1023"/>
        <end position="1032"/>
    </location>
</feature>
<evidence type="ECO:0000256" key="15">
    <source>
        <dbReference type="SAM" id="MobiDB-lite"/>
    </source>
</evidence>
<dbReference type="FunFam" id="2.10.25.10:FF:000079">
    <property type="entry name" value="Attractin like 1"/>
    <property type="match status" value="1"/>
</dbReference>
<evidence type="ECO:0000256" key="5">
    <source>
        <dbReference type="ARBA" id="ARBA00022729"/>
    </source>
</evidence>
<evidence type="ECO:0000256" key="4">
    <source>
        <dbReference type="ARBA" id="ARBA00022692"/>
    </source>
</evidence>
<feature type="disulfide bond" evidence="13">
    <location>
        <begin position="194"/>
        <end position="204"/>
    </location>
</feature>
<keyword evidence="8 16" id="KW-1133">Transmembrane helix</keyword>
<dbReference type="SMART" id="SM00042">
    <property type="entry name" value="CUB"/>
    <property type="match status" value="1"/>
</dbReference>
<feature type="disulfide bond" evidence="14">
    <location>
        <begin position="1035"/>
        <end position="1049"/>
    </location>
</feature>
<dbReference type="InterPro" id="IPR056863">
    <property type="entry name" value="LMN_ATRN_NET-like_EGF"/>
</dbReference>
<reference evidence="21" key="2">
    <citation type="submission" date="2025-09" db="UniProtKB">
        <authorList>
            <consortium name="Ensembl"/>
        </authorList>
    </citation>
    <scope>IDENTIFICATION</scope>
</reference>
<feature type="disulfide bond" evidence="13">
    <location>
        <begin position="218"/>
        <end position="227"/>
    </location>
</feature>
<dbReference type="PROSITE" id="PS01248">
    <property type="entry name" value="EGF_LAM_1"/>
    <property type="match status" value="1"/>
</dbReference>
<evidence type="ECO:0000256" key="8">
    <source>
        <dbReference type="ARBA" id="ARBA00022989"/>
    </source>
</evidence>
<comment type="subcellular location">
    <subcellularLocation>
        <location evidence="1">Membrane</location>
        <topology evidence="1">Single-pass membrane protein</topology>
    </subcellularLocation>
</comment>
<dbReference type="InterPro" id="IPR016186">
    <property type="entry name" value="C-type_lectin-like/link_sf"/>
</dbReference>
<protein>
    <submittedName>
        <fullName evidence="21">Attractin like 1</fullName>
    </submittedName>
</protein>
<evidence type="ECO:0000256" key="12">
    <source>
        <dbReference type="ARBA" id="ARBA00023292"/>
    </source>
</evidence>
<accession>A0A8C4HZL9</accession>
<dbReference type="InterPro" id="IPR001304">
    <property type="entry name" value="C-type_lectin-like"/>
</dbReference>
<dbReference type="Pfam" id="PF00059">
    <property type="entry name" value="Lectin_C"/>
    <property type="match status" value="1"/>
</dbReference>
<evidence type="ECO:0000256" key="1">
    <source>
        <dbReference type="ARBA" id="ARBA00004167"/>
    </source>
</evidence>
<dbReference type="Gene3D" id="2.10.25.10">
    <property type="entry name" value="Laminin"/>
    <property type="match status" value="2"/>
</dbReference>
<dbReference type="Proteomes" id="UP000694389">
    <property type="component" value="Unassembled WGS sequence"/>
</dbReference>
<keyword evidence="11" id="KW-0325">Glycoprotein</keyword>
<dbReference type="InterPro" id="IPR035914">
    <property type="entry name" value="Sperma_CUB_dom_sf"/>
</dbReference>
<evidence type="ECO:0000256" key="16">
    <source>
        <dbReference type="SAM" id="Phobius"/>
    </source>
</evidence>
<dbReference type="InterPro" id="IPR016201">
    <property type="entry name" value="PSI"/>
</dbReference>
<keyword evidence="7" id="KW-0677">Repeat</keyword>
<dbReference type="Pfam" id="PF24972">
    <property type="entry name" value="GBD_ATRN"/>
    <property type="match status" value="1"/>
</dbReference>
<dbReference type="InterPro" id="IPR002049">
    <property type="entry name" value="LE_dom"/>
</dbReference>
<comment type="caution">
    <text evidence="13">Lacks conserved residue(s) required for the propagation of feature annotation.</text>
</comment>
<dbReference type="InterPro" id="IPR000742">
    <property type="entry name" value="EGF"/>
</dbReference>
<dbReference type="InterPro" id="IPR056732">
    <property type="entry name" value="GBD_ATRN"/>
</dbReference>
<dbReference type="SUPFAM" id="SSF49854">
    <property type="entry name" value="Spermadhesin, CUB domain"/>
    <property type="match status" value="1"/>
</dbReference>
<dbReference type="SMART" id="SM00423">
    <property type="entry name" value="PSI"/>
    <property type="match status" value="5"/>
</dbReference>
<feature type="region of interest" description="Disordered" evidence="15">
    <location>
        <begin position="1320"/>
        <end position="1345"/>
    </location>
</feature>
<dbReference type="CDD" id="cd00041">
    <property type="entry name" value="CUB"/>
    <property type="match status" value="1"/>
</dbReference>
<dbReference type="InterPro" id="IPR000859">
    <property type="entry name" value="CUB_dom"/>
</dbReference>
<dbReference type="SMART" id="SM00181">
    <property type="entry name" value="EGF"/>
    <property type="match status" value="3"/>
</dbReference>
<keyword evidence="9 16" id="KW-0472">Membrane</keyword>
<evidence type="ECO:0000259" key="18">
    <source>
        <dbReference type="PROSITE" id="PS50026"/>
    </source>
</evidence>
<dbReference type="SUPFAM" id="SSF56436">
    <property type="entry name" value="C-type lectin-like"/>
    <property type="match status" value="1"/>
</dbReference>
<name>A0A8C4HZL9_DICLA</name>
<feature type="domain" description="Laminin EGF-like" evidence="19">
    <location>
        <begin position="1006"/>
        <end position="1051"/>
    </location>
</feature>
<dbReference type="Gene3D" id="2.60.120.290">
    <property type="entry name" value="Spermadhesin, CUB domain"/>
    <property type="match status" value="1"/>
</dbReference>
<evidence type="ECO:0000256" key="11">
    <source>
        <dbReference type="ARBA" id="ARBA00023180"/>
    </source>
</evidence>
<evidence type="ECO:0000256" key="3">
    <source>
        <dbReference type="ARBA" id="ARBA00022536"/>
    </source>
</evidence>
<keyword evidence="4 16" id="KW-0812">Transmembrane</keyword>
<evidence type="ECO:0000256" key="14">
    <source>
        <dbReference type="PROSITE-ProRule" id="PRU00460"/>
    </source>
</evidence>
<dbReference type="Pfam" id="PF00431">
    <property type="entry name" value="CUB"/>
    <property type="match status" value="1"/>
</dbReference>
<feature type="transmembrane region" description="Helical" evidence="16">
    <location>
        <begin position="1211"/>
        <end position="1232"/>
    </location>
</feature>
<evidence type="ECO:0000259" key="19">
    <source>
        <dbReference type="PROSITE" id="PS50027"/>
    </source>
</evidence>
<dbReference type="PROSITE" id="PS00022">
    <property type="entry name" value="EGF_1"/>
    <property type="match status" value="1"/>
</dbReference>
<dbReference type="PROSITE" id="PS50027">
    <property type="entry name" value="EGF_LAM_2"/>
    <property type="match status" value="1"/>
</dbReference>
<dbReference type="SUPFAM" id="SSF117281">
    <property type="entry name" value="Kelch motif"/>
    <property type="match status" value="1"/>
</dbReference>
<dbReference type="PROSITE" id="PS50026">
    <property type="entry name" value="EGF_3"/>
    <property type="match status" value="1"/>
</dbReference>
<dbReference type="SMART" id="SM00034">
    <property type="entry name" value="CLECT"/>
    <property type="match status" value="1"/>
</dbReference>
<dbReference type="InterPro" id="IPR056737">
    <property type="entry name" value="Beta-prop_ATRN-MKLN-like"/>
</dbReference>
<evidence type="ECO:0000259" key="20">
    <source>
        <dbReference type="PROSITE" id="PS50041"/>
    </source>
</evidence>
<evidence type="ECO:0000313" key="21">
    <source>
        <dbReference type="Ensembl" id="ENSDLAP00005049017.1"/>
    </source>
</evidence>
<feature type="domain" description="EGF-like" evidence="18">
    <location>
        <begin position="190"/>
        <end position="228"/>
    </location>
</feature>
<dbReference type="PANTHER" id="PTHR46376">
    <property type="entry name" value="LEUCINE-ZIPPER-LIKE TRANSCRIPTIONAL REGULATOR 1"/>
    <property type="match status" value="1"/>
</dbReference>
<feature type="domain" description="CUB" evidence="17">
    <location>
        <begin position="76"/>
        <end position="192"/>
    </location>
</feature>
<evidence type="ECO:0000259" key="17">
    <source>
        <dbReference type="PROSITE" id="PS01180"/>
    </source>
</evidence>
<dbReference type="FunFam" id="2.60.120.290:FF:000008">
    <property type="entry name" value="Attractin like 1"/>
    <property type="match status" value="1"/>
</dbReference>
<dbReference type="InterPro" id="IPR016187">
    <property type="entry name" value="CTDL_fold"/>
</dbReference>
<dbReference type="PANTHER" id="PTHR46376:SF2">
    <property type="entry name" value="DISTRACTED, ISOFORM B"/>
    <property type="match status" value="1"/>
</dbReference>
<sequence length="1345" mass="148348">MAAGITKLFLFGPKLATHCDLRGINRYLVVYVLFYFVLFTHASPAKPCDKNCLSGKCVNGSCICDRGWVGDQCQHCQGRFKLTEPSGYLTDGPINYKYKTKCTWLIEGYPNAVLRLRFNHFATECSWDHMYVYDGDSIYAPLVAVFSGLIVPEIRGNETVPEVETTSGYALLHFFSDAAYNLTGFEIFYSINSCPNNCSGHGKCTPGNSVASRVYCECDKYWKGEACDIPYCRNNCGSPDHGYCDLTGEKLCVCNDSWQGPDCSLTVPSTESFWVLPSVKPFGTSLARASHRAVVQEKVMWVVGGYTFNYSSFQMILNYNLESGIWNTVPINSGPVPRYGHSLAAYQDDIYMFGGKLEAGWGNVTDELWVFNVPSRVWQRRNPVVGPPAQAQIYAVEGHSAHCVLLDEGEAVMLVIFGYSPIYSYVSNIQEYNLRSNTWLVPETKGAVPQGGYGHSSTYDTASGSVYVHGGYKALPANKYGLVDDLYRYDVNTRTWFILKESGFPRYLHSAALLSGTLLIFGGNTHNDTSLSNGAKCFSADFLAYDIACDEWRLLPKPDLHRDVNRFGHSAVVSNGSMYVFGGFSGMLLNDVLVYRPPSCQAFLAEEGCTKAGPGVRCIWSRGRCLPWEPSMANGSLNSAPFFTVDERCYRFSDCASCTANTNGCQWCDDKKCISASSNCTSVSVPTGGNVKNFTLCPVRNEQVCSKLANCKSCSLNLNCQWDQNQSECHAVPGEIDQCSEGWSQVGEACLRINSSRESYDNAQHYCKNLNGNIASLTTSKQVDFVLQELKKLQQQDKRLSPWVGLRKINVSYWGWEDMSPFTNSSLRWLPGEPSDSGFCAYLEEPQESGLRANPCTATSHGLICEKSTRPSCKKPCSLHTNCANCTSQAMECMWCGSAQRCVDSTAYVISFPYGQCLEWQTGDCVAQNCSGLRTCSQCLEQPECGWCGDPSSTGKGLCMEGSYRGPMKRPAKQGLQGQSLDMILEPGSCPKDKGYEWAFIHCPACQCNGHSTCVNSSVCEQCRNLTTGPHCQTCMPGYHGDPTNGGKCQACKCNGHASVCQVLTGKCFCTTKGIKGDQCQLCDSENRYLGNPLRGTCYYNLLIDYQFTFSLIQEDDNHYTAINFMASPEQNLDMSINASNNFNLNITWSVGSTAGTISGEEVPIVSKTNIKEYRDSFSCEKFTFRSNPNITFYVYVSNFSWPIKIQVRTVIYLSQLCFLSLLLVAAVVWKIKQTCWASRRRESFFQSHPEIALKKIFFSFPAASQGAPKPVAMEPCSGGKAAVLTVLVRLPSGPSGLPPPGQSGLIVASALIDISQQKPTDFKDKSQASKNRKALPPAHQGTCV</sequence>
<dbReference type="PROSITE" id="PS01180">
    <property type="entry name" value="CUB"/>
    <property type="match status" value="1"/>
</dbReference>
<evidence type="ECO:0000256" key="2">
    <source>
        <dbReference type="ARBA" id="ARBA00022441"/>
    </source>
</evidence>
<keyword evidence="5" id="KW-0732">Signal</keyword>
<keyword evidence="2" id="KW-0880">Kelch repeat</keyword>
<evidence type="ECO:0000256" key="7">
    <source>
        <dbReference type="ARBA" id="ARBA00022737"/>
    </source>
</evidence>
<dbReference type="FunFam" id="2.10.25.10:FF:000860">
    <property type="entry name" value="Attractin"/>
    <property type="match status" value="1"/>
</dbReference>
<evidence type="ECO:0000256" key="13">
    <source>
        <dbReference type="PROSITE-ProRule" id="PRU00076"/>
    </source>
</evidence>
<dbReference type="SUPFAM" id="SSF57196">
    <property type="entry name" value="EGF/Laminin"/>
    <property type="match status" value="1"/>
</dbReference>
<dbReference type="Gene3D" id="3.10.100.10">
    <property type="entry name" value="Mannose-Binding Protein A, subunit A"/>
    <property type="match status" value="1"/>
</dbReference>
<organism evidence="21 22">
    <name type="scientific">Dicentrarchus labrax</name>
    <name type="common">European seabass</name>
    <name type="synonym">Morone labrax</name>
    <dbReference type="NCBI Taxonomy" id="13489"/>
    <lineage>
        <taxon>Eukaryota</taxon>
        <taxon>Metazoa</taxon>
        <taxon>Chordata</taxon>
        <taxon>Craniata</taxon>
        <taxon>Vertebrata</taxon>
        <taxon>Euteleostomi</taxon>
        <taxon>Actinopterygii</taxon>
        <taxon>Neopterygii</taxon>
        <taxon>Teleostei</taxon>
        <taxon>Neoteleostei</taxon>
        <taxon>Acanthomorphata</taxon>
        <taxon>Eupercaria</taxon>
        <taxon>Moronidae</taxon>
        <taxon>Dicentrarchus</taxon>
    </lineage>
</organism>
<dbReference type="GO" id="GO:0016020">
    <property type="term" value="C:membrane"/>
    <property type="evidence" value="ECO:0007669"/>
    <property type="project" value="UniProtKB-SubCell"/>
</dbReference>
<evidence type="ECO:0000256" key="6">
    <source>
        <dbReference type="ARBA" id="ARBA00022734"/>
    </source>
</evidence>
<feature type="domain" description="C-type lectin" evidence="20">
    <location>
        <begin position="746"/>
        <end position="866"/>
    </location>
</feature>
<dbReference type="PROSITE" id="PS50041">
    <property type="entry name" value="C_TYPE_LECTIN_2"/>
    <property type="match status" value="1"/>
</dbReference>
<dbReference type="SMART" id="SM00180">
    <property type="entry name" value="EGF_Lam"/>
    <property type="match status" value="2"/>
</dbReference>
<evidence type="ECO:0000256" key="9">
    <source>
        <dbReference type="ARBA" id="ARBA00023136"/>
    </source>
</evidence>
<keyword evidence="6" id="KW-0430">Lectin</keyword>
<dbReference type="GeneTree" id="ENSGT00940000155790"/>
<dbReference type="Gene3D" id="2.120.10.80">
    <property type="entry name" value="Kelch-type beta propeller"/>
    <property type="match status" value="2"/>
</dbReference>
<keyword evidence="12 14" id="KW-0424">Laminin EGF-like domain</keyword>
<keyword evidence="3 13" id="KW-0245">EGF-like domain</keyword>
<dbReference type="InterPro" id="IPR051568">
    <property type="entry name" value="LZTR1/Attractin"/>
</dbReference>
<dbReference type="Pfam" id="PF24981">
    <property type="entry name" value="Beta-prop_ATRN-LZTR1"/>
    <property type="match status" value="1"/>
</dbReference>
<dbReference type="InterPro" id="IPR015915">
    <property type="entry name" value="Kelch-typ_b-propeller"/>
</dbReference>
<keyword evidence="22" id="KW-1185">Reference proteome</keyword>
<gene>
    <name evidence="21" type="primary">atrnl1b</name>
</gene>
<evidence type="ECO:0000313" key="22">
    <source>
        <dbReference type="Proteomes" id="UP000694389"/>
    </source>
</evidence>
<proteinExistence type="predicted"/>
<dbReference type="Ensembl" id="ENSDLAT00005052247.2">
    <property type="protein sequence ID" value="ENSDLAP00005049017.1"/>
    <property type="gene ID" value="ENSDLAG00005020992.2"/>
</dbReference>
<dbReference type="InterPro" id="IPR002165">
    <property type="entry name" value="Plexin_repeat"/>
</dbReference>
<reference evidence="21" key="1">
    <citation type="submission" date="2025-08" db="UniProtKB">
        <authorList>
            <consortium name="Ensembl"/>
        </authorList>
    </citation>
    <scope>IDENTIFICATION</scope>
</reference>
<dbReference type="Pfam" id="PF24973">
    <property type="entry name" value="EGF_LMN_ATRN"/>
    <property type="match status" value="1"/>
</dbReference>
<dbReference type="CDD" id="cd00055">
    <property type="entry name" value="EGF_Lam"/>
    <property type="match status" value="1"/>
</dbReference>
<keyword evidence="10 13" id="KW-1015">Disulfide bond</keyword>
<dbReference type="FunFam" id="2.120.10.80:FF:000164">
    <property type="entry name" value="Attractin-like 1"/>
    <property type="match status" value="1"/>
</dbReference>
<dbReference type="Pfam" id="PF23106">
    <property type="entry name" value="EGF_Teneurin"/>
    <property type="match status" value="1"/>
</dbReference>
<dbReference type="GO" id="GO:0005794">
    <property type="term" value="C:Golgi apparatus"/>
    <property type="evidence" value="ECO:0007669"/>
    <property type="project" value="TreeGrafter"/>
</dbReference>
<dbReference type="GO" id="GO:0030246">
    <property type="term" value="F:carbohydrate binding"/>
    <property type="evidence" value="ECO:0007669"/>
    <property type="project" value="UniProtKB-KW"/>
</dbReference>